<proteinExistence type="predicted"/>
<name>A0A1X2G3P3_9FUNG</name>
<gene>
    <name evidence="2" type="ORF">DM01DRAFT_1212787</name>
</gene>
<evidence type="ECO:0000313" key="2">
    <source>
        <dbReference type="EMBL" id="ORX42897.1"/>
    </source>
</evidence>
<evidence type="ECO:0008006" key="4">
    <source>
        <dbReference type="Google" id="ProtNLM"/>
    </source>
</evidence>
<dbReference type="Proteomes" id="UP000242146">
    <property type="component" value="Unassembled WGS sequence"/>
</dbReference>
<reference evidence="2 3" key="1">
    <citation type="submission" date="2016-07" db="EMBL/GenBank/DDBJ databases">
        <title>Pervasive Adenine N6-methylation of Active Genes in Fungi.</title>
        <authorList>
            <consortium name="DOE Joint Genome Institute"/>
            <person name="Mondo S.J."/>
            <person name="Dannebaum R.O."/>
            <person name="Kuo R.C."/>
            <person name="Labutti K."/>
            <person name="Haridas S."/>
            <person name="Kuo A."/>
            <person name="Salamov A."/>
            <person name="Ahrendt S.R."/>
            <person name="Lipzen A."/>
            <person name="Sullivan W."/>
            <person name="Andreopoulos W.B."/>
            <person name="Clum A."/>
            <person name="Lindquist E."/>
            <person name="Daum C."/>
            <person name="Ramamoorthy G.K."/>
            <person name="Gryganskyi A."/>
            <person name="Culley D."/>
            <person name="Magnuson J.K."/>
            <person name="James T.Y."/>
            <person name="O'Malley M.A."/>
            <person name="Stajich J.E."/>
            <person name="Spatafora J.W."/>
            <person name="Visel A."/>
            <person name="Grigoriev I.V."/>
        </authorList>
    </citation>
    <scope>NUCLEOTIDE SEQUENCE [LARGE SCALE GENOMIC DNA]</scope>
    <source>
        <strain evidence="2 3">NRRL 3301</strain>
    </source>
</reference>
<accession>A0A1X2G3P3</accession>
<protein>
    <recommendedName>
        <fullName evidence="4">RNI-like protein</fullName>
    </recommendedName>
</protein>
<sequence>MVGNIGRMPGEDTVVEQCYTTFVDQHAATVQSLELSLVLTKSIFWEKLTRRSSQLVLAGLDASTYRRTVTPYNTGNVGNDENTVNHPSKLRRALICYKPTVRSFNLTLPSPPLRTHPVYRTEQTFETFCELEGFGQLQHLTLSIPNIPGKRESIGTLPFNNLLQHCPQLTRLDVQKSSLFTSIAGVPASHSLVHLSLDQCYLPEQLLSTAFADLPCLMTFIMDQSTVLLRNTDTPRPDLTIPLELARSDGVAVTIRRLRGLTYRKRRARYVLFGQVTLAHTHRPSRATTWRITHDGQMEETSNGKNQPKQQASSGDSPLHLNIIAENISSFQYESHLVK</sequence>
<organism evidence="2 3">
    <name type="scientific">Hesseltinella vesiculosa</name>
    <dbReference type="NCBI Taxonomy" id="101127"/>
    <lineage>
        <taxon>Eukaryota</taxon>
        <taxon>Fungi</taxon>
        <taxon>Fungi incertae sedis</taxon>
        <taxon>Mucoromycota</taxon>
        <taxon>Mucoromycotina</taxon>
        <taxon>Mucoromycetes</taxon>
        <taxon>Mucorales</taxon>
        <taxon>Cunninghamellaceae</taxon>
        <taxon>Hesseltinella</taxon>
    </lineage>
</organism>
<evidence type="ECO:0000256" key="1">
    <source>
        <dbReference type="SAM" id="MobiDB-lite"/>
    </source>
</evidence>
<evidence type="ECO:0000313" key="3">
    <source>
        <dbReference type="Proteomes" id="UP000242146"/>
    </source>
</evidence>
<feature type="region of interest" description="Disordered" evidence="1">
    <location>
        <begin position="298"/>
        <end position="317"/>
    </location>
</feature>
<comment type="caution">
    <text evidence="2">The sequence shown here is derived from an EMBL/GenBank/DDBJ whole genome shotgun (WGS) entry which is preliminary data.</text>
</comment>
<feature type="compositionally biased region" description="Polar residues" evidence="1">
    <location>
        <begin position="299"/>
        <end position="316"/>
    </location>
</feature>
<dbReference type="EMBL" id="MCGT01000061">
    <property type="protein sequence ID" value="ORX42897.1"/>
    <property type="molecule type" value="Genomic_DNA"/>
</dbReference>
<keyword evidence="3" id="KW-1185">Reference proteome</keyword>
<dbReference type="InterPro" id="IPR032675">
    <property type="entry name" value="LRR_dom_sf"/>
</dbReference>
<dbReference type="SUPFAM" id="SSF52047">
    <property type="entry name" value="RNI-like"/>
    <property type="match status" value="1"/>
</dbReference>
<dbReference type="Gene3D" id="3.80.10.10">
    <property type="entry name" value="Ribonuclease Inhibitor"/>
    <property type="match status" value="1"/>
</dbReference>
<dbReference type="AlphaFoldDB" id="A0A1X2G3P3"/>